<protein>
    <recommendedName>
        <fullName evidence="4">Glycosyl transferase family 1 domain-containing protein</fullName>
    </recommendedName>
</protein>
<accession>A0A644Y289</accession>
<dbReference type="AlphaFoldDB" id="A0A644Y289"/>
<dbReference type="Pfam" id="PF00534">
    <property type="entry name" value="Glycos_transf_1"/>
    <property type="match status" value="1"/>
</dbReference>
<dbReference type="GO" id="GO:0016757">
    <property type="term" value="F:glycosyltransferase activity"/>
    <property type="evidence" value="ECO:0007669"/>
    <property type="project" value="InterPro"/>
</dbReference>
<evidence type="ECO:0008006" key="4">
    <source>
        <dbReference type="Google" id="ProtNLM"/>
    </source>
</evidence>
<dbReference type="PANTHER" id="PTHR12526">
    <property type="entry name" value="GLYCOSYLTRANSFERASE"/>
    <property type="match status" value="1"/>
</dbReference>
<evidence type="ECO:0000313" key="3">
    <source>
        <dbReference type="EMBL" id="MPM22652.1"/>
    </source>
</evidence>
<dbReference type="EMBL" id="VSSQ01003855">
    <property type="protein sequence ID" value="MPM22652.1"/>
    <property type="molecule type" value="Genomic_DNA"/>
</dbReference>
<evidence type="ECO:0000259" key="1">
    <source>
        <dbReference type="Pfam" id="PF00534"/>
    </source>
</evidence>
<sequence length="412" mass="46762">MKILLLPNYFYPERYAGWHLEHDIYELLSISGYSMVAYAPMPSRGIDSEIRREYKNRYKEFFFNGKLLLHRFPLYAENKSSILRAIRYTISIIIQFMCGLFSQNIGLLYLESTPPIVGIIGGLLHKIKKIPFVYAVQDIFPDSLVSTGLSHEGSLAWIIGRIIENFTYRNATRIIVISQDFKRNLLKKNVPEEKIEVIHNWIDTTSIFPVERYNNTLFSEWELNPSLFYIVYAGNFGNAQSVHTIIESAQLLQSETDIQFLLIGGGSQEDTLKELVISYKLQNVKFFPLQSSEKLSYVYSLGDVGIVCCKQGVGKNAFPSKTWSYLAAGTPIIASYDLDSELASMANSNGFGISINPENAQEMADSILKIRNNKQLLQEMSSTAKTFVEAHASKEKAMKRYLQVINSVISSN</sequence>
<feature type="domain" description="Glycosyltransferase subfamily 4-like N-terminal" evidence="2">
    <location>
        <begin position="119"/>
        <end position="205"/>
    </location>
</feature>
<dbReference type="InterPro" id="IPR028098">
    <property type="entry name" value="Glyco_trans_4-like_N"/>
</dbReference>
<comment type="caution">
    <text evidence="3">The sequence shown here is derived from an EMBL/GenBank/DDBJ whole genome shotgun (WGS) entry which is preliminary data.</text>
</comment>
<evidence type="ECO:0000259" key="2">
    <source>
        <dbReference type="Pfam" id="PF13439"/>
    </source>
</evidence>
<dbReference type="Gene3D" id="3.40.50.2000">
    <property type="entry name" value="Glycogen Phosphorylase B"/>
    <property type="match status" value="2"/>
</dbReference>
<dbReference type="InterPro" id="IPR001296">
    <property type="entry name" value="Glyco_trans_1"/>
</dbReference>
<reference evidence="3" key="1">
    <citation type="submission" date="2019-08" db="EMBL/GenBank/DDBJ databases">
        <authorList>
            <person name="Kucharzyk K."/>
            <person name="Murdoch R.W."/>
            <person name="Higgins S."/>
            <person name="Loffler F."/>
        </authorList>
    </citation>
    <scope>NUCLEOTIDE SEQUENCE</scope>
</reference>
<dbReference type="Pfam" id="PF13439">
    <property type="entry name" value="Glyco_transf_4"/>
    <property type="match status" value="1"/>
</dbReference>
<gene>
    <name evidence="3" type="ORF">SDC9_69110</name>
</gene>
<organism evidence="3">
    <name type="scientific">bioreactor metagenome</name>
    <dbReference type="NCBI Taxonomy" id="1076179"/>
    <lineage>
        <taxon>unclassified sequences</taxon>
        <taxon>metagenomes</taxon>
        <taxon>ecological metagenomes</taxon>
    </lineage>
</organism>
<dbReference type="PANTHER" id="PTHR12526:SF609">
    <property type="entry name" value="LIPOPOLYSACCHARIDE BIOSYNTHESIS PROTEIN"/>
    <property type="match status" value="1"/>
</dbReference>
<dbReference type="CDD" id="cd03794">
    <property type="entry name" value="GT4_WbuB-like"/>
    <property type="match status" value="1"/>
</dbReference>
<name>A0A644Y289_9ZZZZ</name>
<feature type="domain" description="Glycosyl transferase family 1" evidence="1">
    <location>
        <begin position="219"/>
        <end position="385"/>
    </location>
</feature>
<proteinExistence type="predicted"/>
<dbReference type="SUPFAM" id="SSF53756">
    <property type="entry name" value="UDP-Glycosyltransferase/glycogen phosphorylase"/>
    <property type="match status" value="1"/>
</dbReference>